<evidence type="ECO:0000256" key="2">
    <source>
        <dbReference type="ARBA" id="ARBA00022448"/>
    </source>
</evidence>
<dbReference type="FunFam" id="2.40.30.170:FF:000010">
    <property type="entry name" value="Efflux RND transporter periplasmic adaptor subunit"/>
    <property type="match status" value="1"/>
</dbReference>
<gene>
    <name evidence="5" type="ORF">DI598_14465</name>
</gene>
<keyword evidence="2" id="KW-0813">Transport</keyword>
<evidence type="ECO:0000259" key="3">
    <source>
        <dbReference type="Pfam" id="PF25954"/>
    </source>
</evidence>
<organism evidence="5 6">
    <name type="scientific">Pseudopedobacter saltans</name>
    <dbReference type="NCBI Taxonomy" id="151895"/>
    <lineage>
        <taxon>Bacteria</taxon>
        <taxon>Pseudomonadati</taxon>
        <taxon>Bacteroidota</taxon>
        <taxon>Sphingobacteriia</taxon>
        <taxon>Sphingobacteriales</taxon>
        <taxon>Sphingobacteriaceae</taxon>
        <taxon>Pseudopedobacter</taxon>
    </lineage>
</organism>
<dbReference type="Gene3D" id="2.40.30.170">
    <property type="match status" value="1"/>
</dbReference>
<dbReference type="EMBL" id="QFOI01000314">
    <property type="protein sequence ID" value="PZP44474.1"/>
    <property type="molecule type" value="Genomic_DNA"/>
</dbReference>
<dbReference type="GO" id="GO:0030313">
    <property type="term" value="C:cell envelope"/>
    <property type="evidence" value="ECO:0007669"/>
    <property type="project" value="TreeGrafter"/>
</dbReference>
<dbReference type="PANTHER" id="PTHR30097">
    <property type="entry name" value="CATION EFFLUX SYSTEM PROTEIN CUSB"/>
    <property type="match status" value="1"/>
</dbReference>
<dbReference type="GO" id="GO:0060003">
    <property type="term" value="P:copper ion export"/>
    <property type="evidence" value="ECO:0007669"/>
    <property type="project" value="TreeGrafter"/>
</dbReference>
<dbReference type="PANTHER" id="PTHR30097:SF4">
    <property type="entry name" value="SLR6042 PROTEIN"/>
    <property type="match status" value="1"/>
</dbReference>
<dbReference type="Pfam" id="PF25954">
    <property type="entry name" value="Beta-barrel_RND_2"/>
    <property type="match status" value="1"/>
</dbReference>
<dbReference type="Gene3D" id="2.40.50.100">
    <property type="match status" value="1"/>
</dbReference>
<name>A0A2W5ERA0_9SPHI</name>
<dbReference type="InterPro" id="IPR006143">
    <property type="entry name" value="RND_pump_MFP"/>
</dbReference>
<dbReference type="Gene3D" id="1.10.287.470">
    <property type="entry name" value="Helix hairpin bin"/>
    <property type="match status" value="1"/>
</dbReference>
<dbReference type="SUPFAM" id="SSF111369">
    <property type="entry name" value="HlyD-like secretion proteins"/>
    <property type="match status" value="1"/>
</dbReference>
<dbReference type="Proteomes" id="UP000249645">
    <property type="component" value="Unassembled WGS sequence"/>
</dbReference>
<comment type="caution">
    <text evidence="5">The sequence shown here is derived from an EMBL/GenBank/DDBJ whole genome shotgun (WGS) entry which is preliminary data.</text>
</comment>
<evidence type="ECO:0000313" key="6">
    <source>
        <dbReference type="Proteomes" id="UP000249645"/>
    </source>
</evidence>
<protein>
    <submittedName>
        <fullName evidence="5">Efflux RND transporter periplasmic adaptor subunit</fullName>
    </submittedName>
</protein>
<evidence type="ECO:0000259" key="4">
    <source>
        <dbReference type="Pfam" id="PF25973"/>
    </source>
</evidence>
<dbReference type="InterPro" id="IPR051909">
    <property type="entry name" value="MFP_Cation_Efflux"/>
</dbReference>
<dbReference type="GO" id="GO:0022857">
    <property type="term" value="F:transmembrane transporter activity"/>
    <property type="evidence" value="ECO:0007669"/>
    <property type="project" value="InterPro"/>
</dbReference>
<dbReference type="GO" id="GO:0016020">
    <property type="term" value="C:membrane"/>
    <property type="evidence" value="ECO:0007669"/>
    <property type="project" value="InterPro"/>
</dbReference>
<proteinExistence type="inferred from homology"/>
<sequence length="352" mass="38270">MFSMVLFSCKDKPKQDTADDRKYVLPDSMLKTLHLDTVRLRPNVDAVTLTGVVDFNQDNMVHIYPLVSGNLQGIKVMLGDYVHAGDVLGTIKSTDVAGMSSSLVNAQANLSVTKRALDAAKSMFQSGLNAQTDVVSAEGDFKQAQAELARVKQVMQINGAGSGVNSIIKAPISGFVVEKNVTNNTYIRSDNGNPMFTISDLKNVWVMANVYESSITKVRKGDRAEVTTLSYPDRVFNGSVSEVMNVLDPQSKVMKVKIALPNTDYALKPQMFTTVNIIQNEGGQSLAVPASALIFNDSQYYVLVYKSPSDIRITPVTISGTTANYTYIKSGLQQGDVLIASQALMIFQELNG</sequence>
<dbReference type="Gene3D" id="2.40.420.20">
    <property type="match status" value="1"/>
</dbReference>
<dbReference type="InterPro" id="IPR058647">
    <property type="entry name" value="BSH_CzcB-like"/>
</dbReference>
<accession>A0A2W5ERA0</accession>
<dbReference type="AlphaFoldDB" id="A0A2W5ERA0"/>
<feature type="domain" description="CusB-like beta-barrel" evidence="3">
    <location>
        <begin position="203"/>
        <end position="279"/>
    </location>
</feature>
<dbReference type="Pfam" id="PF25973">
    <property type="entry name" value="BSH_CzcB"/>
    <property type="match status" value="1"/>
</dbReference>
<dbReference type="GO" id="GO:0015679">
    <property type="term" value="P:plasma membrane copper ion transport"/>
    <property type="evidence" value="ECO:0007669"/>
    <property type="project" value="TreeGrafter"/>
</dbReference>
<evidence type="ECO:0000313" key="5">
    <source>
        <dbReference type="EMBL" id="PZP44474.1"/>
    </source>
</evidence>
<dbReference type="NCBIfam" id="TIGR01730">
    <property type="entry name" value="RND_mfp"/>
    <property type="match status" value="1"/>
</dbReference>
<comment type="similarity">
    <text evidence="1">Belongs to the membrane fusion protein (MFP) (TC 8.A.1) family.</text>
</comment>
<evidence type="ECO:0000256" key="1">
    <source>
        <dbReference type="ARBA" id="ARBA00009477"/>
    </source>
</evidence>
<dbReference type="InterPro" id="IPR058792">
    <property type="entry name" value="Beta-barrel_RND_2"/>
</dbReference>
<reference evidence="5 6" key="1">
    <citation type="submission" date="2017-11" db="EMBL/GenBank/DDBJ databases">
        <title>Infants hospitalized years apart are colonized by the same room-sourced microbial strains.</title>
        <authorList>
            <person name="Brooks B."/>
            <person name="Olm M.R."/>
            <person name="Firek B.A."/>
            <person name="Baker R."/>
            <person name="Thomas B.C."/>
            <person name="Morowitz M.J."/>
            <person name="Banfield J.F."/>
        </authorList>
    </citation>
    <scope>NUCLEOTIDE SEQUENCE [LARGE SCALE GENOMIC DNA]</scope>
    <source>
        <strain evidence="5">S2_009_000_R2_76</strain>
    </source>
</reference>
<feature type="domain" description="CzcB-like barrel-sandwich hybrid" evidence="4">
    <location>
        <begin position="60"/>
        <end position="200"/>
    </location>
</feature>